<organism evidence="3 4">
    <name type="scientific">Pelagomonas calceolata</name>
    <dbReference type="NCBI Taxonomy" id="35677"/>
    <lineage>
        <taxon>Eukaryota</taxon>
        <taxon>Sar</taxon>
        <taxon>Stramenopiles</taxon>
        <taxon>Ochrophyta</taxon>
        <taxon>Pelagophyceae</taxon>
        <taxon>Pelagomonadales</taxon>
        <taxon>Pelagomonadaceae</taxon>
        <taxon>Pelagomonas</taxon>
    </lineage>
</organism>
<gene>
    <name evidence="3" type="ORF">PECAL_2P05400</name>
</gene>
<comment type="caution">
    <text evidence="3">The sequence shown here is derived from an EMBL/GenBank/DDBJ whole genome shotgun (WGS) entry which is preliminary data.</text>
</comment>
<dbReference type="SUPFAM" id="SSF69593">
    <property type="entry name" value="Glycerol-3-phosphate (1)-acyltransferase"/>
    <property type="match status" value="1"/>
</dbReference>
<dbReference type="PANTHER" id="PTHR31605">
    <property type="entry name" value="GLYCEROL-3-PHOSPHATE O-ACYLTRANSFERASE 1"/>
    <property type="match status" value="1"/>
</dbReference>
<dbReference type="InterPro" id="IPR002123">
    <property type="entry name" value="Plipid/glycerol_acylTrfase"/>
</dbReference>
<feature type="transmembrane region" description="Helical" evidence="1">
    <location>
        <begin position="510"/>
        <end position="535"/>
    </location>
</feature>
<feature type="domain" description="Phospholipid/glycerol acyltransferase" evidence="2">
    <location>
        <begin position="91"/>
        <end position="313"/>
    </location>
</feature>
<dbReference type="GO" id="GO:0008654">
    <property type="term" value="P:phospholipid biosynthetic process"/>
    <property type="evidence" value="ECO:0007669"/>
    <property type="project" value="TreeGrafter"/>
</dbReference>
<dbReference type="SMART" id="SM00563">
    <property type="entry name" value="PlsC"/>
    <property type="match status" value="1"/>
</dbReference>
<keyword evidence="4" id="KW-1185">Reference proteome</keyword>
<feature type="transmembrane region" description="Helical" evidence="1">
    <location>
        <begin position="541"/>
        <end position="558"/>
    </location>
</feature>
<evidence type="ECO:0000259" key="2">
    <source>
        <dbReference type="SMART" id="SM00563"/>
    </source>
</evidence>
<dbReference type="GO" id="GO:0016287">
    <property type="term" value="F:glycerone-phosphate O-acyltransferase activity"/>
    <property type="evidence" value="ECO:0007669"/>
    <property type="project" value="TreeGrafter"/>
</dbReference>
<keyword evidence="1" id="KW-1133">Transmembrane helix</keyword>
<evidence type="ECO:0000313" key="3">
    <source>
        <dbReference type="EMBL" id="CAH0367515.1"/>
    </source>
</evidence>
<accession>A0A8J2WGI2</accession>
<keyword evidence="1" id="KW-0812">Transmembrane</keyword>
<protein>
    <recommendedName>
        <fullName evidence="2">Phospholipid/glycerol acyltransferase domain-containing protein</fullName>
    </recommendedName>
</protein>
<dbReference type="AlphaFoldDB" id="A0A8J2WGI2"/>
<dbReference type="PANTHER" id="PTHR31605:SF0">
    <property type="entry name" value="GLYCEROL-3-PHOSPHATE O-ACYLTRANSFERASE 1"/>
    <property type="match status" value="1"/>
</dbReference>
<dbReference type="Proteomes" id="UP000789595">
    <property type="component" value="Unassembled WGS sequence"/>
</dbReference>
<evidence type="ECO:0000256" key="1">
    <source>
        <dbReference type="SAM" id="Phobius"/>
    </source>
</evidence>
<dbReference type="EMBL" id="CAKKNE010000002">
    <property type="protein sequence ID" value="CAH0367515.1"/>
    <property type="molecule type" value="Genomic_DNA"/>
</dbReference>
<dbReference type="OrthoDB" id="2427554at2759"/>
<dbReference type="InterPro" id="IPR052744">
    <property type="entry name" value="GPAT/DAPAT"/>
</dbReference>
<proteinExistence type="predicted"/>
<reference evidence="3" key="1">
    <citation type="submission" date="2021-11" db="EMBL/GenBank/DDBJ databases">
        <authorList>
            <consortium name="Genoscope - CEA"/>
            <person name="William W."/>
        </authorList>
    </citation>
    <scope>NUCLEOTIDE SEQUENCE</scope>
</reference>
<name>A0A8J2WGI2_9STRA</name>
<feature type="transmembrane region" description="Helical" evidence="1">
    <location>
        <begin position="463"/>
        <end position="483"/>
    </location>
</feature>
<keyword evidence="1" id="KW-0472">Membrane</keyword>
<dbReference type="GO" id="GO:0004366">
    <property type="term" value="F:glycerol-3-phosphate O-acyltransferase activity"/>
    <property type="evidence" value="ECO:0007669"/>
    <property type="project" value="TreeGrafter"/>
</dbReference>
<evidence type="ECO:0000313" key="4">
    <source>
        <dbReference type="Proteomes" id="UP000789595"/>
    </source>
</evidence>
<sequence>MAYDQSMWTRRIKYGWLLWAAAGTTCTMTAYGFQPVFATACGCMWTLLWICFNLSTRMLICNFLNGCVDVFFRQVAVAGAHKLNFSDEPLLLAIAPHANQFIDPMIILKTFERPVGFLCAAKSMRYKRGPSDLIAFFANGIDSVPVERPQDIATVGKGIIREVSRADDKVVVHGQDTSFMQACKRGDQFLVTKGPCKGAVAKILEVVSDSLAVVADNAFAGSDANEESTYENVSDAPFKVLPKVDQDVVYQAIYSRLDSNGCVGIFPEGGSHDRASLLPLKAGIAVMALGACKQHGEALRKRLRVVAVGLNYFSGHRFRSRVFVDYGEPFEVSRELVDRYASGDKRGAGDELMAQILTAVKAVTVQAPDSATAETFWMLRRLYVPDGKRLTLEEKVALTRGFADAVEKDRNDPDVSSVLKKVEAYHGLLKHYSLHDRQVAKAGSDVLDSVDALAMLAFRMGLLLVYAVAILPGTILASPLLVISEVVSRYKAKVAVAGSRVKLKGRDILATWKVVCGMVLIPALHTFYTICVYYLYSSKEAVAYFFFMPFVSYTSIIASENAYQVFRSIGPLFMLLTKRQTGVELREMRRILKRDVRELAQKLGWAEIIKKADSHNAGLDELRSPLHVSGFPRSD</sequence>